<protein>
    <submittedName>
        <fullName evidence="8">Cytochrome c oxidase subunit I</fullName>
    </submittedName>
</protein>
<feature type="transmembrane region" description="Helical" evidence="6">
    <location>
        <begin position="146"/>
        <end position="166"/>
    </location>
</feature>
<keyword evidence="4 6" id="KW-0472">Membrane</keyword>
<feature type="domain" description="Cytochrome oxidase subunit I profile" evidence="7">
    <location>
        <begin position="26"/>
        <end position="524"/>
    </location>
</feature>
<keyword evidence="3 6" id="KW-1133">Transmembrane helix</keyword>
<feature type="transmembrane region" description="Helical" evidence="6">
    <location>
        <begin position="62"/>
        <end position="88"/>
    </location>
</feature>
<dbReference type="Gene3D" id="1.20.210.10">
    <property type="entry name" value="Cytochrome c oxidase-like, subunit I domain"/>
    <property type="match status" value="1"/>
</dbReference>
<dbReference type="PROSITE" id="PS00077">
    <property type="entry name" value="COX1_CUB"/>
    <property type="match status" value="1"/>
</dbReference>
<keyword evidence="2 5" id="KW-0812">Transmembrane</keyword>
<evidence type="ECO:0000256" key="6">
    <source>
        <dbReference type="SAM" id="Phobius"/>
    </source>
</evidence>
<dbReference type="EMBL" id="AOHZ01000043">
    <property type="protein sequence ID" value="ELY57018.1"/>
    <property type="molecule type" value="Genomic_DNA"/>
</dbReference>
<sequence length="601" mass="66428">MTTMSESRNAYIDAFPAEAKVVRAAFYSSFLALALGGVFGIIQTLHRTDVFRFIDSTDYYTVLTAHGVFLVISFTIFFLVGIFTWAITTSLDRSVKDIRFTWGWYSLMAIGITLTGVAILAGFTDSIDMSADVLFTFYAPLQGHPLFYIGLVLFIVGTWLAGADWFRTWWAWKQENPDERIPLPTFMVLTTMLMWYIATLGVAASVLLFLLPWSLGLIETVNPLLTRTLFWFFGHPIVYFWLMPAYMMWYIMLPKVSGGKLFSDPLARVVFVLFLILSVPTGIHHQYLDPGIAEGFKFIAMTNTMFLLLPSLLTAFTVVASMEHGARQRGGEGYFGWLKALPWRDPVFTGMALAGLMFAAAGFSGMINAGMNINYLVHNTFWVVGHFHLTVGTAVALTFMAVTYWFLPQVTGKALWNRSVALGQVVLWFLGMTFMSNAMHRGGLLGIPRRTAEPQYDGFEFEASVGSVAELDAQIALGGILLTLSLVLFFANVIGTALNGRSDTLPDNSYAETLSGPEDAPKVLDNLKLWTIIAIILVIFAYTFPLLSIIDRGGLFGPDINPFPVSIETIPMLAMALEGYTTAAVASAGEFAQATLLGVIR</sequence>
<dbReference type="CDD" id="cd01660">
    <property type="entry name" value="ba3-like_Oxidase_I"/>
    <property type="match status" value="1"/>
</dbReference>
<comment type="subcellular location">
    <subcellularLocation>
        <location evidence="1">Membrane</location>
        <topology evidence="1">Multi-pass membrane protein</topology>
    </subcellularLocation>
</comment>
<name>L9X8S6_9EURY</name>
<feature type="transmembrane region" description="Helical" evidence="6">
    <location>
        <begin position="186"/>
        <end position="210"/>
    </location>
</feature>
<evidence type="ECO:0000313" key="9">
    <source>
        <dbReference type="Proteomes" id="UP000011602"/>
    </source>
</evidence>
<feature type="transmembrane region" description="Helical" evidence="6">
    <location>
        <begin position="347"/>
        <end position="367"/>
    </location>
</feature>
<keyword evidence="5" id="KW-0349">Heme</keyword>
<feature type="transmembrane region" description="Helical" evidence="6">
    <location>
        <begin position="100"/>
        <end position="123"/>
    </location>
</feature>
<keyword evidence="5" id="KW-0679">Respiratory chain</keyword>
<dbReference type="GO" id="GO:0009060">
    <property type="term" value="P:aerobic respiration"/>
    <property type="evidence" value="ECO:0007669"/>
    <property type="project" value="InterPro"/>
</dbReference>
<keyword evidence="5" id="KW-0408">Iron</keyword>
<dbReference type="Proteomes" id="UP000011602">
    <property type="component" value="Unassembled WGS sequence"/>
</dbReference>
<feature type="transmembrane region" description="Helical" evidence="6">
    <location>
        <begin position="387"/>
        <end position="407"/>
    </location>
</feature>
<keyword evidence="5" id="KW-0479">Metal-binding</keyword>
<evidence type="ECO:0000256" key="2">
    <source>
        <dbReference type="ARBA" id="ARBA00022692"/>
    </source>
</evidence>
<comment type="similarity">
    <text evidence="5">Belongs to the heme-copper respiratory oxidase family.</text>
</comment>
<dbReference type="SUPFAM" id="SSF81442">
    <property type="entry name" value="Cytochrome c oxidase subunit I-like"/>
    <property type="match status" value="1"/>
</dbReference>
<accession>L9X8S6</accession>
<proteinExistence type="inferred from homology"/>
<evidence type="ECO:0000256" key="5">
    <source>
        <dbReference type="RuleBase" id="RU000370"/>
    </source>
</evidence>
<dbReference type="GO" id="GO:0020037">
    <property type="term" value="F:heme binding"/>
    <property type="evidence" value="ECO:0007669"/>
    <property type="project" value="InterPro"/>
</dbReference>
<dbReference type="InterPro" id="IPR033943">
    <property type="entry name" value="Ba3-like_Oxidase_I"/>
</dbReference>
<evidence type="ECO:0000256" key="3">
    <source>
        <dbReference type="ARBA" id="ARBA00022989"/>
    </source>
</evidence>
<dbReference type="GO" id="GO:0016020">
    <property type="term" value="C:membrane"/>
    <property type="evidence" value="ECO:0007669"/>
    <property type="project" value="UniProtKB-SubCell"/>
</dbReference>
<dbReference type="PANTHER" id="PTHR10422:SF40">
    <property type="entry name" value="CYTOCHROME C OXIDASE SUBUNIT I"/>
    <property type="match status" value="1"/>
</dbReference>
<evidence type="ECO:0000259" key="7">
    <source>
        <dbReference type="PROSITE" id="PS50855"/>
    </source>
</evidence>
<gene>
    <name evidence="8" type="ORF">C493_09328</name>
</gene>
<feature type="transmembrane region" description="Helical" evidence="6">
    <location>
        <begin position="265"/>
        <end position="283"/>
    </location>
</feature>
<keyword evidence="9" id="KW-1185">Reference proteome</keyword>
<dbReference type="Pfam" id="PF00115">
    <property type="entry name" value="COX1"/>
    <property type="match status" value="1"/>
</dbReference>
<comment type="caution">
    <text evidence="8">The sequence shown here is derived from an EMBL/GenBank/DDBJ whole genome shotgun (WGS) entry which is preliminary data.</text>
</comment>
<dbReference type="GO" id="GO:0004129">
    <property type="term" value="F:cytochrome-c oxidase activity"/>
    <property type="evidence" value="ECO:0007669"/>
    <property type="project" value="InterPro"/>
</dbReference>
<reference evidence="8 9" key="1">
    <citation type="journal article" date="2014" name="PLoS Genet.">
        <title>Phylogenetically driven sequencing of extremely halophilic archaea reveals strategies for static and dynamic osmo-response.</title>
        <authorList>
            <person name="Becker E.A."/>
            <person name="Seitzer P.M."/>
            <person name="Tritt A."/>
            <person name="Larsen D."/>
            <person name="Krusor M."/>
            <person name="Yao A.I."/>
            <person name="Wu D."/>
            <person name="Madern D."/>
            <person name="Eisen J.A."/>
            <person name="Darling A.E."/>
            <person name="Facciotti M.T."/>
        </authorList>
    </citation>
    <scope>NUCLEOTIDE SEQUENCE [LARGE SCALE GENOMIC DNA]</scope>
    <source>
        <strain evidence="8 9">JCM 12255</strain>
    </source>
</reference>
<feature type="transmembrane region" description="Helical" evidence="6">
    <location>
        <begin position="529"/>
        <end position="550"/>
    </location>
</feature>
<dbReference type="PROSITE" id="PS50855">
    <property type="entry name" value="COX1"/>
    <property type="match status" value="1"/>
</dbReference>
<keyword evidence="5" id="KW-0813">Transport</keyword>
<evidence type="ECO:0000313" key="8">
    <source>
        <dbReference type="EMBL" id="ELY57018.1"/>
    </source>
</evidence>
<dbReference type="PRINTS" id="PR01165">
    <property type="entry name" value="CYCOXIDASEI"/>
</dbReference>
<feature type="transmembrane region" description="Helical" evidence="6">
    <location>
        <begin position="230"/>
        <end position="253"/>
    </location>
</feature>
<dbReference type="STRING" id="1227499.C493_09328"/>
<dbReference type="eggNOG" id="arCOG01238">
    <property type="taxonomic scope" value="Archaea"/>
</dbReference>
<organism evidence="8 9">
    <name type="scientific">Natronolimnohabitans innermongolicus JCM 12255</name>
    <dbReference type="NCBI Taxonomy" id="1227499"/>
    <lineage>
        <taxon>Archaea</taxon>
        <taxon>Methanobacteriati</taxon>
        <taxon>Methanobacteriota</taxon>
        <taxon>Stenosarchaea group</taxon>
        <taxon>Halobacteria</taxon>
        <taxon>Halobacteriales</taxon>
        <taxon>Natrialbaceae</taxon>
        <taxon>Natronolimnohabitans</taxon>
    </lineage>
</organism>
<feature type="transmembrane region" description="Helical" evidence="6">
    <location>
        <begin position="475"/>
        <end position="498"/>
    </location>
</feature>
<dbReference type="InterPro" id="IPR023615">
    <property type="entry name" value="Cyt_c_Oxase_su1_BS"/>
</dbReference>
<feature type="transmembrane region" description="Helical" evidence="6">
    <location>
        <begin position="295"/>
        <end position="319"/>
    </location>
</feature>
<feature type="transmembrane region" description="Helical" evidence="6">
    <location>
        <begin position="419"/>
        <end position="439"/>
    </location>
</feature>
<dbReference type="InterPro" id="IPR036927">
    <property type="entry name" value="Cyt_c_oxase-like_su1_sf"/>
</dbReference>
<keyword evidence="5" id="KW-0249">Electron transport</keyword>
<dbReference type="PATRIC" id="fig|1227499.3.peg.1887"/>
<dbReference type="InterPro" id="IPR000883">
    <property type="entry name" value="Cyt_C_Oxase_1"/>
</dbReference>
<dbReference type="PANTHER" id="PTHR10422">
    <property type="entry name" value="CYTOCHROME C OXIDASE SUBUNIT 1"/>
    <property type="match status" value="1"/>
</dbReference>
<evidence type="ECO:0000256" key="4">
    <source>
        <dbReference type="ARBA" id="ARBA00023136"/>
    </source>
</evidence>
<dbReference type="AlphaFoldDB" id="L9X8S6"/>
<evidence type="ECO:0000256" key="1">
    <source>
        <dbReference type="ARBA" id="ARBA00004141"/>
    </source>
</evidence>
<feature type="transmembrane region" description="Helical" evidence="6">
    <location>
        <begin position="21"/>
        <end position="42"/>
    </location>
</feature>
<dbReference type="InterPro" id="IPR023616">
    <property type="entry name" value="Cyt_c_oxase-like_su1_dom"/>
</dbReference>